<dbReference type="SMART" id="SM00530">
    <property type="entry name" value="HTH_XRE"/>
    <property type="match status" value="1"/>
</dbReference>
<dbReference type="Proteomes" id="UP001501444">
    <property type="component" value="Unassembled WGS sequence"/>
</dbReference>
<dbReference type="PROSITE" id="PS50943">
    <property type="entry name" value="HTH_CROC1"/>
    <property type="match status" value="1"/>
</dbReference>
<evidence type="ECO:0000313" key="2">
    <source>
        <dbReference type="EMBL" id="GAA2362136.1"/>
    </source>
</evidence>
<accession>A0ABN3GVE5</accession>
<comment type="caution">
    <text evidence="2">The sequence shown here is derived from an EMBL/GenBank/DDBJ whole genome shotgun (WGS) entry which is preliminary data.</text>
</comment>
<dbReference type="EMBL" id="BAAARV010000053">
    <property type="protein sequence ID" value="GAA2362136.1"/>
    <property type="molecule type" value="Genomic_DNA"/>
</dbReference>
<dbReference type="CDD" id="cd00093">
    <property type="entry name" value="HTH_XRE"/>
    <property type="match status" value="1"/>
</dbReference>
<evidence type="ECO:0000313" key="3">
    <source>
        <dbReference type="Proteomes" id="UP001501444"/>
    </source>
</evidence>
<keyword evidence="3" id="KW-1185">Reference proteome</keyword>
<reference evidence="2 3" key="1">
    <citation type="journal article" date="2019" name="Int. J. Syst. Evol. Microbiol.">
        <title>The Global Catalogue of Microorganisms (GCM) 10K type strain sequencing project: providing services to taxonomists for standard genome sequencing and annotation.</title>
        <authorList>
            <consortium name="The Broad Institute Genomics Platform"/>
            <consortium name="The Broad Institute Genome Sequencing Center for Infectious Disease"/>
            <person name="Wu L."/>
            <person name="Ma J."/>
        </authorList>
    </citation>
    <scope>NUCLEOTIDE SEQUENCE [LARGE SCALE GENOMIC DNA]</scope>
    <source>
        <strain evidence="2 3">JCM 3272</strain>
    </source>
</reference>
<dbReference type="Gene3D" id="1.10.260.40">
    <property type="entry name" value="lambda repressor-like DNA-binding domains"/>
    <property type="match status" value="1"/>
</dbReference>
<name>A0ABN3GVE5_9ACTN</name>
<dbReference type="InterPro" id="IPR010982">
    <property type="entry name" value="Lambda_DNA-bd_dom_sf"/>
</dbReference>
<dbReference type="Pfam" id="PF13560">
    <property type="entry name" value="HTH_31"/>
    <property type="match status" value="1"/>
</dbReference>
<dbReference type="RefSeq" id="WP_344615717.1">
    <property type="nucleotide sequence ID" value="NZ_BAAARV010000053.1"/>
</dbReference>
<evidence type="ECO:0000259" key="1">
    <source>
        <dbReference type="PROSITE" id="PS50943"/>
    </source>
</evidence>
<feature type="domain" description="HTH cro/C1-type" evidence="1">
    <location>
        <begin position="15"/>
        <end position="68"/>
    </location>
</feature>
<organism evidence="2 3">
    <name type="scientific">Dactylosporangium salmoneum</name>
    <dbReference type="NCBI Taxonomy" id="53361"/>
    <lineage>
        <taxon>Bacteria</taxon>
        <taxon>Bacillati</taxon>
        <taxon>Actinomycetota</taxon>
        <taxon>Actinomycetes</taxon>
        <taxon>Micromonosporales</taxon>
        <taxon>Micromonosporaceae</taxon>
        <taxon>Dactylosporangium</taxon>
    </lineage>
</organism>
<dbReference type="SUPFAM" id="SSF47413">
    <property type="entry name" value="lambda repressor-like DNA-binding domains"/>
    <property type="match status" value="1"/>
</dbReference>
<protein>
    <submittedName>
        <fullName evidence="2">Helix-turn-helix transcriptional regulator</fullName>
    </submittedName>
</protein>
<gene>
    <name evidence="2" type="ORF">GCM10010170_058080</name>
</gene>
<proteinExistence type="predicted"/>
<sequence>MAPEDAHGQQFGTELKRWRRDRDLSLEALADLSKYSKGYLSKIESGAKPPNVALARRLDNLLGAGGALAGLVPVHHPPRAEAGATDAGGDWTIQMQDDGAGGFQAISRRALLTSTAATVAMGWPRPRAAPTGPVLGDGVAAYVQLLHDVRRLGQSGRPADVLKIVAAVVHSLRTQAGLAREADRPGLLRVGARFAEYAGWMAQESGDPRACAWWNGLAGDMAREAGDGELGTYMLIRAAEVALYEDDPLGTVRAAEAALAAATTPRVRAMALQRLAQGHGLAGDELECLRLLDRAAEQAQEADPAPAAALPVLGSATMRDPAAFVRGWCLLDLARPRESAEILGREFEHIPAHAHRVRARYGARLALALAEQRELEAACAVLGPVVEVVRFVDSATVRSDLRRLNQTLRRWHGDPAVVRIMPELAMALHP</sequence>
<dbReference type="InterPro" id="IPR001387">
    <property type="entry name" value="Cro/C1-type_HTH"/>
</dbReference>